<dbReference type="AlphaFoldDB" id="A0A7H9HQM6"/>
<comment type="similarity">
    <text evidence="1">Belongs to the PAPS reductase family. CysH subfamily.</text>
</comment>
<comment type="pathway">
    <text evidence="3">Sulfur metabolism; hydrogen sulfide biosynthesis; sulfite from sulfate.</text>
</comment>
<dbReference type="EMBL" id="CP059267">
    <property type="protein sequence ID" value="QLQ78622.1"/>
    <property type="molecule type" value="Genomic_DNA"/>
</dbReference>
<dbReference type="GO" id="GO:0004604">
    <property type="term" value="F:phosphoadenylyl-sulfate reductase (thioredoxin) activity"/>
    <property type="evidence" value="ECO:0007669"/>
    <property type="project" value="InterPro"/>
</dbReference>
<evidence type="ECO:0000313" key="6">
    <source>
        <dbReference type="Proteomes" id="UP000510647"/>
    </source>
</evidence>
<dbReference type="GO" id="GO:0005737">
    <property type="term" value="C:cytoplasm"/>
    <property type="evidence" value="ECO:0007669"/>
    <property type="project" value="TreeGrafter"/>
</dbReference>
<evidence type="ECO:0000256" key="2">
    <source>
        <dbReference type="ARBA" id="ARBA00023002"/>
    </source>
</evidence>
<dbReference type="PANTHER" id="PTHR46509">
    <property type="entry name" value="PHOSPHOADENOSINE PHOSPHOSULFATE REDUCTASE"/>
    <property type="match status" value="1"/>
</dbReference>
<dbReference type="Proteomes" id="UP000510647">
    <property type="component" value="Chromosome 1"/>
</dbReference>
<reference evidence="5 6" key="1">
    <citation type="submission" date="2020-06" db="EMBL/GenBank/DDBJ databases">
        <title>The yeast mating-type switching endonuclease HO is a domesticated member of an unorthodox homing genetic element family.</title>
        <authorList>
            <person name="Coughlan A.Y."/>
            <person name="Lombardi L."/>
            <person name="Braun-Galleani S."/>
            <person name="Martos A.R."/>
            <person name="Galeote V."/>
            <person name="Bigey F."/>
            <person name="Dequin S."/>
            <person name="Byrne K.P."/>
            <person name="Wolfe K.H."/>
        </authorList>
    </citation>
    <scope>NUCLEOTIDE SEQUENCE [LARGE SCALE GENOMIC DNA]</scope>
    <source>
        <strain evidence="5 6">CBS2947</strain>
    </source>
</reference>
<accession>A0A7H9HQM6</accession>
<evidence type="ECO:0000256" key="3">
    <source>
        <dbReference type="ARBA" id="ARBA00024327"/>
    </source>
</evidence>
<dbReference type="InterPro" id="IPR002500">
    <property type="entry name" value="PAPS_reduct_dom"/>
</dbReference>
<dbReference type="Pfam" id="PF01507">
    <property type="entry name" value="PAPS_reduct"/>
    <property type="match status" value="1"/>
</dbReference>
<dbReference type="NCBIfam" id="TIGR02057">
    <property type="entry name" value="PAPS_reductase"/>
    <property type="match status" value="1"/>
</dbReference>
<dbReference type="InterPro" id="IPR004511">
    <property type="entry name" value="PAPS/APS_Rdtase"/>
</dbReference>
<proteinExistence type="inferred from homology"/>
<dbReference type="SUPFAM" id="SSF52402">
    <property type="entry name" value="Adenine nucleotide alpha hydrolases-like"/>
    <property type="match status" value="1"/>
</dbReference>
<keyword evidence="6" id="KW-1185">Reference proteome</keyword>
<dbReference type="Gene3D" id="3.40.50.620">
    <property type="entry name" value="HUPs"/>
    <property type="match status" value="1"/>
</dbReference>
<name>A0A7H9HQM6_9SACH</name>
<dbReference type="InterPro" id="IPR014729">
    <property type="entry name" value="Rossmann-like_a/b/a_fold"/>
</dbReference>
<feature type="domain" description="Phosphoadenosine phosphosulphate reductase" evidence="4">
    <location>
        <begin position="45"/>
        <end position="228"/>
    </location>
</feature>
<gene>
    <name evidence="5" type="ORF">HG537_0A08690</name>
</gene>
<dbReference type="GO" id="GO:0019379">
    <property type="term" value="P:sulfate assimilation, phosphoadenylyl sulfate reduction by phosphoadenylyl-sulfate reductase (thioredoxin)"/>
    <property type="evidence" value="ECO:0007669"/>
    <property type="project" value="InterPro"/>
</dbReference>
<dbReference type="HAMAP" id="MF_00063">
    <property type="entry name" value="CysH"/>
    <property type="match status" value="1"/>
</dbReference>
<dbReference type="OrthoDB" id="7869097at2759"/>
<evidence type="ECO:0000259" key="4">
    <source>
        <dbReference type="Pfam" id="PF01507"/>
    </source>
</evidence>
<dbReference type="InterPro" id="IPR011800">
    <property type="entry name" value="PAPS_reductase_CysH"/>
</dbReference>
<sequence length="276" mass="31473">MSKVYKLNNGVSVTQTQLDHWNRWLAKASGPQEVVRWAVMTFPHLFQTTALGLTGLVTVDMLSKMRSADSDVEVPLIFVDTLHHFPQTLELLKVVQERYYTPIGQQISVFRPEGCASEQEFAAKHGDFLWQRDEDQYDYLTKAEPARRAYHTLGCTAVFTGRRRSQGAARSGLQFVEIDELNGIIKINPLADWTFEQVKQYIDDNKVPFNELLNYGYRSVGDYHSTLPVQEGEDERAGRWKGSTKTECGIHETSRFAKYLQSEEQSAPLSSERSEA</sequence>
<keyword evidence="2" id="KW-0560">Oxidoreductase</keyword>
<dbReference type="PIRSF" id="PIRSF000857">
    <property type="entry name" value="PAPS_reductase"/>
    <property type="match status" value="1"/>
</dbReference>
<protein>
    <recommendedName>
        <fullName evidence="4">Phosphoadenosine phosphosulphate reductase domain-containing protein</fullName>
    </recommendedName>
</protein>
<evidence type="ECO:0000256" key="1">
    <source>
        <dbReference type="ARBA" id="ARBA00009732"/>
    </source>
</evidence>
<dbReference type="PANTHER" id="PTHR46509:SF1">
    <property type="entry name" value="PHOSPHOADENOSINE PHOSPHOSULFATE REDUCTASE"/>
    <property type="match status" value="1"/>
</dbReference>
<organism evidence="5 6">
    <name type="scientific">Torulaspora globosa</name>
    <dbReference type="NCBI Taxonomy" id="48254"/>
    <lineage>
        <taxon>Eukaryota</taxon>
        <taxon>Fungi</taxon>
        <taxon>Dikarya</taxon>
        <taxon>Ascomycota</taxon>
        <taxon>Saccharomycotina</taxon>
        <taxon>Saccharomycetes</taxon>
        <taxon>Saccharomycetales</taxon>
        <taxon>Saccharomycetaceae</taxon>
        <taxon>Torulaspora</taxon>
    </lineage>
</organism>
<dbReference type="NCBIfam" id="NF002537">
    <property type="entry name" value="PRK02090.1"/>
    <property type="match status" value="1"/>
</dbReference>
<dbReference type="NCBIfam" id="TIGR00434">
    <property type="entry name" value="cysH"/>
    <property type="match status" value="1"/>
</dbReference>
<evidence type="ECO:0000313" key="5">
    <source>
        <dbReference type="EMBL" id="QLQ78622.1"/>
    </source>
</evidence>
<dbReference type="CDD" id="cd23945">
    <property type="entry name" value="PAPS_reductase"/>
    <property type="match status" value="1"/>
</dbReference>